<sequence length="234" mass="26617">MLGREQISSTGDIVNHRSHLKGCSCPRCRGRWQATSVWEYSFDDIGVYRDIPKKVCPTAGLHLRISGSETLQQPSTNANNGPKKKTSGTHKRSRSCGHPYFRHDIRLSPDYRELFPTISYDLSSELRGRGPTRNCKSTPDNNYLTPDYHREGRYCRSTQSRSSDRGFDNKHNYSSLHYCCDSILDRVVTMHKYQVLSVYRPKDEDEHDSELISGSGSQLSIQNEEANNGTPSPQ</sequence>
<gene>
    <name evidence="2" type="ORF">TWF694_007146</name>
</gene>
<keyword evidence="3" id="KW-1185">Reference proteome</keyword>
<evidence type="ECO:0000313" key="2">
    <source>
        <dbReference type="EMBL" id="KAK6541327.1"/>
    </source>
</evidence>
<reference evidence="2 3" key="1">
    <citation type="submission" date="2019-10" db="EMBL/GenBank/DDBJ databases">
        <authorList>
            <person name="Palmer J.M."/>
        </authorList>
    </citation>
    <scope>NUCLEOTIDE SEQUENCE [LARGE SCALE GENOMIC DNA]</scope>
    <source>
        <strain evidence="2 3">TWF694</strain>
    </source>
</reference>
<comment type="caution">
    <text evidence="2">The sequence shown here is derived from an EMBL/GenBank/DDBJ whole genome shotgun (WGS) entry which is preliminary data.</text>
</comment>
<feature type="region of interest" description="Disordered" evidence="1">
    <location>
        <begin position="67"/>
        <end position="97"/>
    </location>
</feature>
<accession>A0AAV9XK98</accession>
<feature type="compositionally biased region" description="Polar residues" evidence="1">
    <location>
        <begin position="212"/>
        <end position="234"/>
    </location>
</feature>
<organism evidence="2 3">
    <name type="scientific">Orbilia ellipsospora</name>
    <dbReference type="NCBI Taxonomy" id="2528407"/>
    <lineage>
        <taxon>Eukaryota</taxon>
        <taxon>Fungi</taxon>
        <taxon>Dikarya</taxon>
        <taxon>Ascomycota</taxon>
        <taxon>Pezizomycotina</taxon>
        <taxon>Orbiliomycetes</taxon>
        <taxon>Orbiliales</taxon>
        <taxon>Orbiliaceae</taxon>
        <taxon>Orbilia</taxon>
    </lineage>
</organism>
<name>A0AAV9XK98_9PEZI</name>
<dbReference type="AlphaFoldDB" id="A0AAV9XK98"/>
<feature type="compositionally biased region" description="Basic residues" evidence="1">
    <location>
        <begin position="82"/>
        <end position="95"/>
    </location>
</feature>
<proteinExistence type="predicted"/>
<dbReference type="EMBL" id="JAVHJO010000003">
    <property type="protein sequence ID" value="KAK6541327.1"/>
    <property type="molecule type" value="Genomic_DNA"/>
</dbReference>
<dbReference type="Proteomes" id="UP001365542">
    <property type="component" value="Unassembled WGS sequence"/>
</dbReference>
<feature type="compositionally biased region" description="Polar residues" evidence="1">
    <location>
        <begin position="67"/>
        <end position="80"/>
    </location>
</feature>
<evidence type="ECO:0000313" key="3">
    <source>
        <dbReference type="Proteomes" id="UP001365542"/>
    </source>
</evidence>
<evidence type="ECO:0000256" key="1">
    <source>
        <dbReference type="SAM" id="MobiDB-lite"/>
    </source>
</evidence>
<feature type="region of interest" description="Disordered" evidence="1">
    <location>
        <begin position="201"/>
        <end position="234"/>
    </location>
</feature>
<protein>
    <submittedName>
        <fullName evidence="2">Uncharacterized protein</fullName>
    </submittedName>
</protein>